<dbReference type="InterPro" id="IPR032675">
    <property type="entry name" value="LRR_dom_sf"/>
</dbReference>
<dbReference type="PANTHER" id="PTHR45973:SF8">
    <property type="entry name" value="LEUCINE-RICH REPEAT-CONTAINING PROTEIN 49"/>
    <property type="match status" value="1"/>
</dbReference>
<dbReference type="EMBL" id="HBIJ01013939">
    <property type="protein sequence ID" value="CAE0368614.1"/>
    <property type="molecule type" value="Transcribed_RNA"/>
</dbReference>
<protein>
    <submittedName>
        <fullName evidence="3">Uncharacterized protein</fullName>
    </submittedName>
</protein>
<dbReference type="Gene3D" id="3.80.10.10">
    <property type="entry name" value="Ribonuclease Inhibitor"/>
    <property type="match status" value="3"/>
</dbReference>
<gene>
    <name evidence="3" type="ORF">ALAG00032_LOCUS9377</name>
</gene>
<organism evidence="3">
    <name type="scientific">Aureoumbra lagunensis</name>
    <dbReference type="NCBI Taxonomy" id="44058"/>
    <lineage>
        <taxon>Eukaryota</taxon>
        <taxon>Sar</taxon>
        <taxon>Stramenopiles</taxon>
        <taxon>Ochrophyta</taxon>
        <taxon>Pelagophyceae</taxon>
        <taxon>Pelagomonadales</taxon>
        <taxon>Aureoumbra</taxon>
    </lineage>
</organism>
<evidence type="ECO:0000256" key="2">
    <source>
        <dbReference type="ARBA" id="ARBA00022737"/>
    </source>
</evidence>
<dbReference type="InterPro" id="IPR003591">
    <property type="entry name" value="Leu-rich_rpt_typical-subtyp"/>
</dbReference>
<keyword evidence="1" id="KW-0433">Leucine-rich repeat</keyword>
<dbReference type="SUPFAM" id="SSF52058">
    <property type="entry name" value="L domain-like"/>
    <property type="match status" value="1"/>
</dbReference>
<accession>A0A7S3NLU7</accession>
<dbReference type="InterPro" id="IPR001611">
    <property type="entry name" value="Leu-rich_rpt"/>
</dbReference>
<dbReference type="Pfam" id="PF13855">
    <property type="entry name" value="LRR_8"/>
    <property type="match status" value="1"/>
</dbReference>
<evidence type="ECO:0000256" key="1">
    <source>
        <dbReference type="ARBA" id="ARBA00022614"/>
    </source>
</evidence>
<evidence type="ECO:0000313" key="3">
    <source>
        <dbReference type="EMBL" id="CAE0368614.1"/>
    </source>
</evidence>
<keyword evidence="2" id="KW-0677">Repeat</keyword>
<dbReference type="SMART" id="SM00369">
    <property type="entry name" value="LRR_TYP"/>
    <property type="match status" value="6"/>
</dbReference>
<name>A0A7S3NLU7_9STRA</name>
<dbReference type="InterPro" id="IPR050576">
    <property type="entry name" value="Cilia_flagella_integrity"/>
</dbReference>
<proteinExistence type="predicted"/>
<sequence>MIKEPKVSTCQRSVEDRRANPERLNLDRLKLQQIPELRNEQNLKLLNLQNNEIECLQYLDCVPNLIFLDFYHNKLQHLDGTQLEKIAQLRVFMLGKNRLKSIGNEIQKLQFLDVLDLHSNHLTSVASITNLKVLRVLNLAQNKLTEIDFKNLDSLTELNLRRNQIHTVHIQLPKLQRLFLAHNCLNSLAQLRSFWHLPLSELSLQDNPGLENYRNVLIAQIKSLRFLDLTRITPIERRESAVLNEPAQENDYLFDETQRKWLTEHSEINPEINPQYGYFQLQQRGKLYIFGPKFLHEINTNDHLIFLSLRFVTLSAAVVDRLKKLKKLKSAKFLQNNITTFPQLFSLLEALPNSLQDLEISLNPICELKLFPLAVLCHMNQLLSFNDATLSKQDFQTAQQKFQPILKQFYKSTASKKSFPATTNVLDTILSRALANEKKRAHFDRVLWPTALKNFYQDCVHEHNFLLQTYSPNQQQQEDNFLRNFPVWDM</sequence>
<dbReference type="PROSITE" id="PS51450">
    <property type="entry name" value="LRR"/>
    <property type="match status" value="3"/>
</dbReference>
<dbReference type="AlphaFoldDB" id="A0A7S3NLU7"/>
<reference evidence="3" key="1">
    <citation type="submission" date="2021-01" db="EMBL/GenBank/DDBJ databases">
        <authorList>
            <person name="Corre E."/>
            <person name="Pelletier E."/>
            <person name="Niang G."/>
            <person name="Scheremetjew M."/>
            <person name="Finn R."/>
            <person name="Kale V."/>
            <person name="Holt S."/>
            <person name="Cochrane G."/>
            <person name="Meng A."/>
            <person name="Brown T."/>
            <person name="Cohen L."/>
        </authorList>
    </citation>
    <scope>NUCLEOTIDE SEQUENCE</scope>
    <source>
        <strain evidence="3">CCMP1510</strain>
    </source>
</reference>
<dbReference type="PANTHER" id="PTHR45973">
    <property type="entry name" value="PROTEIN PHOSPHATASE 1 REGULATORY SUBUNIT SDS22-RELATED"/>
    <property type="match status" value="1"/>
</dbReference>